<proteinExistence type="predicted"/>
<evidence type="ECO:0000313" key="1">
    <source>
        <dbReference type="EMBL" id="HII69916.1"/>
    </source>
</evidence>
<dbReference type="RefSeq" id="WP_011019224.1">
    <property type="nucleotide sequence ID" value="NZ_DUJS01000002.1"/>
</dbReference>
<dbReference type="AlphaFoldDB" id="A0A832TAI7"/>
<dbReference type="SUPFAM" id="SSF101756">
    <property type="entry name" value="Hypothetical protein YgiW"/>
    <property type="match status" value="1"/>
</dbReference>
<dbReference type="Proteomes" id="UP000619545">
    <property type="component" value="Unassembled WGS sequence"/>
</dbReference>
<organism evidence="1 2">
    <name type="scientific">Methanopyrus kandleri</name>
    <dbReference type="NCBI Taxonomy" id="2320"/>
    <lineage>
        <taxon>Archaea</taxon>
        <taxon>Methanobacteriati</taxon>
        <taxon>Methanobacteriota</taxon>
        <taxon>Methanomada group</taxon>
        <taxon>Methanopyri</taxon>
        <taxon>Methanopyrales</taxon>
        <taxon>Methanopyraceae</taxon>
        <taxon>Methanopyrus</taxon>
    </lineage>
</organism>
<evidence type="ECO:0008006" key="3">
    <source>
        <dbReference type="Google" id="ProtNLM"/>
    </source>
</evidence>
<evidence type="ECO:0000313" key="2">
    <source>
        <dbReference type="Proteomes" id="UP000619545"/>
    </source>
</evidence>
<dbReference type="EMBL" id="DUJS01000002">
    <property type="protein sequence ID" value="HII69916.1"/>
    <property type="molecule type" value="Genomic_DNA"/>
</dbReference>
<reference evidence="1" key="1">
    <citation type="journal article" date="2020" name="bioRxiv">
        <title>A rank-normalized archaeal taxonomy based on genome phylogeny resolves widespread incomplete and uneven classifications.</title>
        <authorList>
            <person name="Rinke C."/>
            <person name="Chuvochina M."/>
            <person name="Mussig A.J."/>
            <person name="Chaumeil P.-A."/>
            <person name="Waite D.W."/>
            <person name="Whitman W.B."/>
            <person name="Parks D.H."/>
            <person name="Hugenholtz P."/>
        </authorList>
    </citation>
    <scope>NUCLEOTIDE SEQUENCE</scope>
    <source>
        <strain evidence="1">UBA8853</strain>
    </source>
</reference>
<name>A0A832TAI7_9EURY</name>
<comment type="caution">
    <text evidence="1">The sequence shown here is derived from an EMBL/GenBank/DDBJ whole genome shotgun (WGS) entry which is preliminary data.</text>
</comment>
<accession>A0A832TAI7</accession>
<gene>
    <name evidence="1" type="ORF">HA336_01620</name>
</gene>
<protein>
    <recommendedName>
        <fullName evidence="3">OB domain-containing protein</fullName>
    </recommendedName>
</protein>
<sequence>MERTVSIVCIVLGAALLWMSSGASHQVVGARELQSTDDGTLVRVKGEVLQVNVVSDGAEVVVLDAGDGTVTVFLSREAASTLAPTPGESLEVVGRVEEYRGRKEVRVDSPVRAR</sequence>
<dbReference type="Gene3D" id="2.40.50.200">
    <property type="entry name" value="Bacterial OB-fold"/>
    <property type="match status" value="1"/>
</dbReference>
<dbReference type="InterPro" id="IPR036700">
    <property type="entry name" value="BOBF_sf"/>
</dbReference>